<name>A0A7W3TCF4_9ACTN</name>
<organism evidence="2 3">
    <name type="scientific">Streptomyces alkaliphilus</name>
    <dbReference type="NCBI Taxonomy" id="1472722"/>
    <lineage>
        <taxon>Bacteria</taxon>
        <taxon>Bacillati</taxon>
        <taxon>Actinomycetota</taxon>
        <taxon>Actinomycetes</taxon>
        <taxon>Kitasatosporales</taxon>
        <taxon>Streptomycetaceae</taxon>
        <taxon>Streptomyces</taxon>
    </lineage>
</organism>
<evidence type="ECO:0000313" key="2">
    <source>
        <dbReference type="EMBL" id="MBB0244306.1"/>
    </source>
</evidence>
<feature type="compositionally biased region" description="Low complexity" evidence="1">
    <location>
        <begin position="1"/>
        <end position="14"/>
    </location>
</feature>
<dbReference type="Proteomes" id="UP000538929">
    <property type="component" value="Unassembled WGS sequence"/>
</dbReference>
<keyword evidence="3" id="KW-1185">Reference proteome</keyword>
<dbReference type="RefSeq" id="WP_182605946.1">
    <property type="nucleotide sequence ID" value="NZ_VKHT01000212.1"/>
</dbReference>
<accession>A0A7W3TCF4</accession>
<dbReference type="InterPro" id="IPR011044">
    <property type="entry name" value="Quino_amine_DH_bsu"/>
</dbReference>
<evidence type="ECO:0000313" key="3">
    <source>
        <dbReference type="Proteomes" id="UP000538929"/>
    </source>
</evidence>
<feature type="region of interest" description="Disordered" evidence="1">
    <location>
        <begin position="1"/>
        <end position="23"/>
    </location>
</feature>
<protein>
    <submittedName>
        <fullName evidence="2">Uncharacterized protein</fullName>
    </submittedName>
</protein>
<dbReference type="EMBL" id="VKHT01000212">
    <property type="protein sequence ID" value="MBB0244306.1"/>
    <property type="molecule type" value="Genomic_DNA"/>
</dbReference>
<proteinExistence type="predicted"/>
<dbReference type="AlphaFoldDB" id="A0A7W3TCF4"/>
<reference evidence="3" key="1">
    <citation type="submission" date="2019-10" db="EMBL/GenBank/DDBJ databases">
        <title>Streptomyces sp. nov., a novel actinobacterium isolated from alkaline environment.</title>
        <authorList>
            <person name="Golinska P."/>
        </authorList>
    </citation>
    <scope>NUCLEOTIDE SEQUENCE [LARGE SCALE GENOMIC DNA]</scope>
    <source>
        <strain evidence="3">DSM 42118</strain>
    </source>
</reference>
<feature type="non-terminal residue" evidence="2">
    <location>
        <position position="352"/>
    </location>
</feature>
<comment type="caution">
    <text evidence="2">The sequence shown here is derived from an EMBL/GenBank/DDBJ whole genome shotgun (WGS) entry which is preliminary data.</text>
</comment>
<sequence>MTTTPAASTSTAPTANPPGKPSGDAALLVADHVAGTLLVLALSEGSGSPGKGVEAREVARLTGCHVSEHAGFLVLPDGRVACVDERAGEVLLLDPLAALTGRPMPVSRVSVAVPAEQVAADPEGRYLVVGAGLGLNEEPWNDLVTVVDTTSGRGVRVRTRPDEPGVGVIGGGHFPDGAPRLVLRRRAPGSLDLHRLDDLWTAPTGSPRVEPIHRIPLPDDGLGDADDPSDPTVARVLTACGDGVHRARVLGDRLVAEPPLAWGTTGRGHYLRPEPGTDRVWSVVRGGPAEPTGWPEWTNTAWCRHTSAERTDLFDLGPGLVFRIAFAAPGVAAFSRVHPDGDELLLLPTRPS</sequence>
<gene>
    <name evidence="2" type="ORF">FNQ90_09355</name>
</gene>
<evidence type="ECO:0000256" key="1">
    <source>
        <dbReference type="SAM" id="MobiDB-lite"/>
    </source>
</evidence>
<dbReference type="SUPFAM" id="SSF50969">
    <property type="entry name" value="YVTN repeat-like/Quinoprotein amine dehydrogenase"/>
    <property type="match status" value="1"/>
</dbReference>